<keyword evidence="3" id="KW-0645">Protease</keyword>
<dbReference type="SUPFAM" id="SSF101821">
    <property type="entry name" value="Aminopeptidase/glucanase lid domain"/>
    <property type="match status" value="1"/>
</dbReference>
<feature type="binding site" evidence="8">
    <location>
        <position position="187"/>
    </location>
    <ligand>
        <name>Zn(2+)</name>
        <dbReference type="ChEBI" id="CHEBI:29105"/>
        <label>1</label>
    </ligand>
</feature>
<keyword evidence="2 9" id="KW-0031">Aminopeptidase</keyword>
<evidence type="ECO:0000256" key="8">
    <source>
        <dbReference type="PIRSR" id="PIRSR001123-2"/>
    </source>
</evidence>
<dbReference type="SUPFAM" id="SSF53187">
    <property type="entry name" value="Zn-dependent exopeptidases"/>
    <property type="match status" value="1"/>
</dbReference>
<dbReference type="InterPro" id="IPR051464">
    <property type="entry name" value="Peptidase_M42_aminopept"/>
</dbReference>
<dbReference type="FunCoup" id="U2DRI4">
    <property type="interactions" value="2"/>
</dbReference>
<dbReference type="InParanoid" id="U2DRI4"/>
<evidence type="ECO:0000256" key="1">
    <source>
        <dbReference type="ARBA" id="ARBA00006272"/>
    </source>
</evidence>
<dbReference type="GO" id="GO:0046872">
    <property type="term" value="F:metal ion binding"/>
    <property type="evidence" value="ECO:0007669"/>
    <property type="project" value="UniProtKB-UniRule"/>
</dbReference>
<feature type="binding site" evidence="8">
    <location>
        <position position="222"/>
    </location>
    <ligand>
        <name>Zn(2+)</name>
        <dbReference type="ChEBI" id="CHEBI:29105"/>
        <label>2</label>
    </ligand>
</feature>
<dbReference type="Pfam" id="PF05343">
    <property type="entry name" value="Peptidase_M42"/>
    <property type="match status" value="1"/>
</dbReference>
<feature type="active site" description="Proton acceptor" evidence="7">
    <location>
        <position position="221"/>
    </location>
</feature>
<organism evidence="9 10">
    <name type="scientific">Haloplasma contractile SSD-17B</name>
    <dbReference type="NCBI Taxonomy" id="1033810"/>
    <lineage>
        <taxon>Bacteria</taxon>
        <taxon>Bacillati</taxon>
        <taxon>Mycoplasmatota</taxon>
        <taxon>Mollicutes</taxon>
        <taxon>Haloplasmatales</taxon>
        <taxon>Haloplasmataceae</taxon>
        <taxon>Haloplasma</taxon>
    </lineage>
</organism>
<dbReference type="CDD" id="cd05657">
    <property type="entry name" value="M42_glucanase_like"/>
    <property type="match status" value="1"/>
</dbReference>
<evidence type="ECO:0000256" key="7">
    <source>
        <dbReference type="PIRSR" id="PIRSR001123-1"/>
    </source>
</evidence>
<dbReference type="AlphaFoldDB" id="U2DRI4"/>
<keyword evidence="10" id="KW-1185">Reference proteome</keyword>
<dbReference type="GO" id="GO:0006508">
    <property type="term" value="P:proteolysis"/>
    <property type="evidence" value="ECO:0007669"/>
    <property type="project" value="UniProtKB-KW"/>
</dbReference>
<evidence type="ECO:0000313" key="9">
    <source>
        <dbReference type="EMBL" id="ERJ11187.1"/>
    </source>
</evidence>
<dbReference type="STRING" id="1033810.HLPCO_002756"/>
<dbReference type="PIRSF" id="PIRSF001123">
    <property type="entry name" value="PepA_GA"/>
    <property type="match status" value="1"/>
</dbReference>
<dbReference type="Proteomes" id="UP000005707">
    <property type="component" value="Unassembled WGS sequence"/>
</dbReference>
<protein>
    <submittedName>
        <fullName evidence="9">Endoglucanase aminopeptidase M42 family protein</fullName>
    </submittedName>
</protein>
<dbReference type="EMBL" id="AFNU02000014">
    <property type="protein sequence ID" value="ERJ11187.1"/>
    <property type="molecule type" value="Genomic_DNA"/>
</dbReference>
<keyword evidence="4 8" id="KW-0479">Metal-binding</keyword>
<feature type="binding site" evidence="8">
    <location>
        <position position="70"/>
    </location>
    <ligand>
        <name>Zn(2+)</name>
        <dbReference type="ChEBI" id="CHEBI:29105"/>
        <label>1</label>
    </ligand>
</feature>
<gene>
    <name evidence="9" type="ORF">HLPCO_002756</name>
</gene>
<dbReference type="Gene3D" id="2.40.30.40">
    <property type="entry name" value="Peptidase M42, domain 2"/>
    <property type="match status" value="1"/>
</dbReference>
<evidence type="ECO:0000256" key="5">
    <source>
        <dbReference type="ARBA" id="ARBA00022801"/>
    </source>
</evidence>
<dbReference type="RefSeq" id="WP_008824626.1">
    <property type="nucleotide sequence ID" value="NZ_AFNU02000014.1"/>
</dbReference>
<accession>U2DRI4</accession>
<reference evidence="9 10" key="2">
    <citation type="journal article" date="2013" name="PLoS ONE">
        <title>INDIGO - INtegrated Data Warehouse of MIcrobial GenOmes with Examples from the Red Sea Extremophiles.</title>
        <authorList>
            <person name="Alam I."/>
            <person name="Antunes A."/>
            <person name="Kamau A.A."/>
            <person name="Ba Alawi W."/>
            <person name="Kalkatawi M."/>
            <person name="Stingl U."/>
            <person name="Bajic V.B."/>
        </authorList>
    </citation>
    <scope>NUCLEOTIDE SEQUENCE [LARGE SCALE GENOMIC DNA]</scope>
    <source>
        <strain evidence="9 10">SSD-17B</strain>
    </source>
</reference>
<sequence length="344" mass="37109">MVKIDQDYLLTVAKDLLTTPSPSGYCHHVMGKIQKHAHDLDLQFETTKKGAGVITIDGASNDYVVGLSAHVDTLGLMVRSIKSDATLAVTSIGGNLINSLNGSYCAIHTREGKEYTGTIVTTEPSTHATRGAASKGTKAEEIVIRIDEIVKTADDVKALGIMAGDFISIDPKTTVTEAGFIKSRYLDDKISVAIIFALIKAIKDEGLTLKHTLKFFISTYEEVGHGSSYIPEDIDELIAVDMGVIGADLTCTEYDVSICAKDSSGPYDYEMVTEFINIAKKQELGYAVDIYPYYGSDATAALRAGNNIKAALIGPGVHASHGPERTHIDACTNTIHLLYHYLTK</sequence>
<evidence type="ECO:0000256" key="4">
    <source>
        <dbReference type="ARBA" id="ARBA00022723"/>
    </source>
</evidence>
<feature type="binding site" evidence="8">
    <location>
        <position position="321"/>
    </location>
    <ligand>
        <name>Zn(2+)</name>
        <dbReference type="ChEBI" id="CHEBI:29105"/>
        <label>2</label>
    </ligand>
</feature>
<evidence type="ECO:0000313" key="10">
    <source>
        <dbReference type="Proteomes" id="UP000005707"/>
    </source>
</evidence>
<comment type="caution">
    <text evidence="9">The sequence shown here is derived from an EMBL/GenBank/DDBJ whole genome shotgun (WGS) entry which is preliminary data.</text>
</comment>
<feature type="binding site" evidence="8">
    <location>
        <position position="187"/>
    </location>
    <ligand>
        <name>Zn(2+)</name>
        <dbReference type="ChEBI" id="CHEBI:29105"/>
        <label>2</label>
    </ligand>
</feature>
<dbReference type="PANTHER" id="PTHR32481">
    <property type="entry name" value="AMINOPEPTIDASE"/>
    <property type="match status" value="1"/>
</dbReference>
<dbReference type="Gene3D" id="3.40.630.10">
    <property type="entry name" value="Zn peptidases"/>
    <property type="match status" value="1"/>
</dbReference>
<evidence type="ECO:0000256" key="2">
    <source>
        <dbReference type="ARBA" id="ARBA00022438"/>
    </source>
</evidence>
<dbReference type="eggNOG" id="COG1363">
    <property type="taxonomic scope" value="Bacteria"/>
</dbReference>
<proteinExistence type="inferred from homology"/>
<comment type="cofactor">
    <cofactor evidence="8">
        <name>a divalent metal cation</name>
        <dbReference type="ChEBI" id="CHEBI:60240"/>
    </cofactor>
    <text evidence="8">Binds 2 divalent metal cations per subunit.</text>
</comment>
<dbReference type="InterPro" id="IPR023367">
    <property type="entry name" value="Peptidase_M42_dom2"/>
</dbReference>
<dbReference type="OrthoDB" id="361940at2"/>
<dbReference type="PANTHER" id="PTHR32481:SF7">
    <property type="entry name" value="AMINOPEPTIDASE YHFE-RELATED"/>
    <property type="match status" value="1"/>
</dbReference>
<evidence type="ECO:0000256" key="3">
    <source>
        <dbReference type="ARBA" id="ARBA00022670"/>
    </source>
</evidence>
<dbReference type="InterPro" id="IPR008007">
    <property type="entry name" value="Peptidase_M42"/>
</dbReference>
<name>U2DRI4_9MOLU</name>
<keyword evidence="5" id="KW-0378">Hydrolase</keyword>
<reference evidence="9 10" key="1">
    <citation type="journal article" date="2011" name="J. Bacteriol.">
        <title>Genome sequence of Haloplasma contractile, an unusual contractile bacterium from a deep-sea anoxic brine lake.</title>
        <authorList>
            <person name="Antunes A."/>
            <person name="Alam I."/>
            <person name="El Dorry H."/>
            <person name="Siam R."/>
            <person name="Robertson A."/>
            <person name="Bajic V.B."/>
            <person name="Stingl U."/>
        </authorList>
    </citation>
    <scope>NUCLEOTIDE SEQUENCE [LARGE SCALE GENOMIC DNA]</scope>
    <source>
        <strain evidence="9 10">SSD-17B</strain>
    </source>
</reference>
<feature type="binding site" evidence="8">
    <location>
        <position position="241"/>
    </location>
    <ligand>
        <name>Zn(2+)</name>
        <dbReference type="ChEBI" id="CHEBI:29105"/>
        <label>1</label>
    </ligand>
</feature>
<dbReference type="GO" id="GO:0004177">
    <property type="term" value="F:aminopeptidase activity"/>
    <property type="evidence" value="ECO:0007669"/>
    <property type="project" value="UniProtKB-UniRule"/>
</dbReference>
<comment type="similarity">
    <text evidence="1 6">Belongs to the peptidase M42 family.</text>
</comment>
<evidence type="ECO:0000256" key="6">
    <source>
        <dbReference type="PIRNR" id="PIRNR001123"/>
    </source>
</evidence>